<dbReference type="SUPFAM" id="SSF51735">
    <property type="entry name" value="NAD(P)-binding Rossmann-fold domains"/>
    <property type="match status" value="1"/>
</dbReference>
<dbReference type="PANTHER" id="PTHR11695:SF294">
    <property type="entry name" value="RETICULON-4-INTERACTING PROTEIN 1, MITOCHONDRIAL"/>
    <property type="match status" value="1"/>
</dbReference>
<dbReference type="InterPro" id="IPR002364">
    <property type="entry name" value="Quin_OxRdtase/zeta-crystal_CS"/>
</dbReference>
<reference evidence="3 4" key="1">
    <citation type="submission" date="2018-05" db="EMBL/GenBank/DDBJ databases">
        <title>Genomic Encyclopedia of Type Strains, Phase IV (KMG-V): Genome sequencing to study the core and pangenomes of soil and plant-associated prokaryotes.</title>
        <authorList>
            <person name="Whitman W."/>
        </authorList>
    </citation>
    <scope>NUCLEOTIDE SEQUENCE [LARGE SCALE GENOMIC DNA]</scope>
    <source>
        <strain evidence="3 4">SCZa-39</strain>
    </source>
</reference>
<dbReference type="InterPro" id="IPR036291">
    <property type="entry name" value="NAD(P)-bd_dom_sf"/>
</dbReference>
<evidence type="ECO:0000313" key="3">
    <source>
        <dbReference type="EMBL" id="PVX73137.1"/>
    </source>
</evidence>
<dbReference type="Pfam" id="PF13602">
    <property type="entry name" value="ADH_zinc_N_2"/>
    <property type="match status" value="1"/>
</dbReference>
<organism evidence="3 4">
    <name type="scientific">Paraburkholderia unamae</name>
    <dbReference type="NCBI Taxonomy" id="219649"/>
    <lineage>
        <taxon>Bacteria</taxon>
        <taxon>Pseudomonadati</taxon>
        <taxon>Pseudomonadota</taxon>
        <taxon>Betaproteobacteria</taxon>
        <taxon>Burkholderiales</taxon>
        <taxon>Burkholderiaceae</taxon>
        <taxon>Paraburkholderia</taxon>
    </lineage>
</organism>
<evidence type="ECO:0000256" key="1">
    <source>
        <dbReference type="ARBA" id="ARBA00023002"/>
    </source>
</evidence>
<dbReference type="InterPro" id="IPR020843">
    <property type="entry name" value="ER"/>
</dbReference>
<dbReference type="InterPro" id="IPR011032">
    <property type="entry name" value="GroES-like_sf"/>
</dbReference>
<evidence type="ECO:0000259" key="2">
    <source>
        <dbReference type="SMART" id="SM00829"/>
    </source>
</evidence>
<dbReference type="PANTHER" id="PTHR11695">
    <property type="entry name" value="ALCOHOL DEHYDROGENASE RELATED"/>
    <property type="match status" value="1"/>
</dbReference>
<dbReference type="SMART" id="SM00829">
    <property type="entry name" value="PKS_ER"/>
    <property type="match status" value="1"/>
</dbReference>
<dbReference type="CDD" id="cd08272">
    <property type="entry name" value="MDR6"/>
    <property type="match status" value="1"/>
</dbReference>
<proteinExistence type="predicted"/>
<dbReference type="Proteomes" id="UP000245712">
    <property type="component" value="Unassembled WGS sequence"/>
</dbReference>
<feature type="domain" description="Enoyl reductase (ER)" evidence="2">
    <location>
        <begin position="36"/>
        <end position="348"/>
    </location>
</feature>
<gene>
    <name evidence="3" type="ORF">C7402_12227</name>
</gene>
<dbReference type="EMBL" id="QEOB01000022">
    <property type="protein sequence ID" value="PVX73137.1"/>
    <property type="molecule type" value="Genomic_DNA"/>
</dbReference>
<dbReference type="PROSITE" id="PS01162">
    <property type="entry name" value="QOR_ZETA_CRYSTAL"/>
    <property type="match status" value="1"/>
</dbReference>
<sequence>MPGKQRLGATRFAILINETGYAQKTMKALVLSQYEGPLELTTLDRPQPQAGQVLVRVHAAGLNPLDVKIRAGKAAHAQHPLPLVLGIDMAGVVEAVGAGVTRFAPGDEVYGMTGGVGGIQGSLAQYAAVDADLLARKPANLSMREAAALPLAFITSWLGIVDRAHLQAGQSVLVQGGAGGVGHVAIQIARALGAEVFATASARKLALIGQLGATAIDYGAQSVEQYVQAHTGGAGFDLVVDTVGGATLDASFAAVKHYGHVVSALGWGTHALAPLSFREATYSGVFTLYPLLSGVNRAHHGEMMAQATRHAEAGQLAPRVDARRFALSDAERAYEAVADGSAGSKIVVDVD</sequence>
<dbReference type="Pfam" id="PF08240">
    <property type="entry name" value="ADH_N"/>
    <property type="match status" value="1"/>
</dbReference>
<dbReference type="Gene3D" id="3.40.50.720">
    <property type="entry name" value="NAD(P)-binding Rossmann-like Domain"/>
    <property type="match status" value="1"/>
</dbReference>
<dbReference type="InterPro" id="IPR050700">
    <property type="entry name" value="YIM1/Zinc_Alcohol_DH_Fams"/>
</dbReference>
<name>A0ABX5KBI4_9BURK</name>
<comment type="caution">
    <text evidence="3">The sequence shown here is derived from an EMBL/GenBank/DDBJ whole genome shotgun (WGS) entry which is preliminary data.</text>
</comment>
<accession>A0ABX5KBI4</accession>
<evidence type="ECO:0000313" key="4">
    <source>
        <dbReference type="Proteomes" id="UP000245712"/>
    </source>
</evidence>
<dbReference type="SUPFAM" id="SSF50129">
    <property type="entry name" value="GroES-like"/>
    <property type="match status" value="1"/>
</dbReference>
<protein>
    <submittedName>
        <fullName evidence="3">NADPH:quinone reductase-like Zn-dependent oxidoreductase</fullName>
    </submittedName>
</protein>
<keyword evidence="1" id="KW-0560">Oxidoreductase</keyword>
<keyword evidence="4" id="KW-1185">Reference proteome</keyword>
<dbReference type="InterPro" id="IPR013154">
    <property type="entry name" value="ADH-like_N"/>
</dbReference>
<dbReference type="Gene3D" id="3.90.180.10">
    <property type="entry name" value="Medium-chain alcohol dehydrogenases, catalytic domain"/>
    <property type="match status" value="1"/>
</dbReference>